<evidence type="ECO:0000313" key="1">
    <source>
        <dbReference type="EMBL" id="KAF7767855.1"/>
    </source>
</evidence>
<name>A0A8H7EZ62_AGABI</name>
<dbReference type="SUPFAM" id="SSF52047">
    <property type="entry name" value="RNI-like"/>
    <property type="match status" value="1"/>
</dbReference>
<proteinExistence type="predicted"/>
<reference evidence="1 2" key="1">
    <citation type="journal article" name="Sci. Rep.">
        <title>Telomere-to-telomere assembled and centromere annotated genomes of the two main subspecies of the button mushroom Agaricus bisporus reveal especially polymorphic chromosome ends.</title>
        <authorList>
            <person name="Sonnenberg A.S.M."/>
            <person name="Sedaghat-Telgerd N."/>
            <person name="Lavrijssen B."/>
            <person name="Ohm R.A."/>
            <person name="Hendrickx P.M."/>
            <person name="Scholtmeijer K."/>
            <person name="Baars J.J.P."/>
            <person name="van Peer A."/>
        </authorList>
    </citation>
    <scope>NUCLEOTIDE SEQUENCE [LARGE SCALE GENOMIC DNA]</scope>
    <source>
        <strain evidence="1 2">H119_p4</strain>
    </source>
</reference>
<sequence>MNGCPPELHSYICCLACTDDGFTAQSLSLTSKYFAHVTLPYLYQSICLTTPSKIQSLYHKLVTTPAHRRRIRHLFISNTSSDREIANSINFILSFAAPTLETLALVSPSPSTSTPLIARLFRTAFPHLYELTVSGYYPYPSSPLCFPSLERLHLLGNRNPHGLLSLGCLESSMPELTHLRVSGLSLAVSFSKELEEAYTNNNTDECTFSSKLPLHLQHIIIERASESSSSNHKTARLKDQFMVKNLEALEERVCKENHQTRFTLLSRSKGDYSVDDLRADWKGRLWGKDACW</sequence>
<comment type="caution">
    <text evidence="1">The sequence shown here is derived from an EMBL/GenBank/DDBJ whole genome shotgun (WGS) entry which is preliminary data.</text>
</comment>
<accession>A0A8H7EZ62</accession>
<dbReference type="InterPro" id="IPR032675">
    <property type="entry name" value="LRR_dom_sf"/>
</dbReference>
<gene>
    <name evidence="1" type="ORF">Agabi119p4_7098</name>
</gene>
<dbReference type="Gene3D" id="3.80.10.10">
    <property type="entry name" value="Ribonuclease Inhibitor"/>
    <property type="match status" value="1"/>
</dbReference>
<dbReference type="Proteomes" id="UP000629468">
    <property type="component" value="Unassembled WGS sequence"/>
</dbReference>
<dbReference type="AlphaFoldDB" id="A0A8H7EZ62"/>
<dbReference type="EMBL" id="JABXXO010000010">
    <property type="protein sequence ID" value="KAF7767855.1"/>
    <property type="molecule type" value="Genomic_DNA"/>
</dbReference>
<organism evidence="1 2">
    <name type="scientific">Agaricus bisporus var. burnettii</name>
    <dbReference type="NCBI Taxonomy" id="192524"/>
    <lineage>
        <taxon>Eukaryota</taxon>
        <taxon>Fungi</taxon>
        <taxon>Dikarya</taxon>
        <taxon>Basidiomycota</taxon>
        <taxon>Agaricomycotina</taxon>
        <taxon>Agaricomycetes</taxon>
        <taxon>Agaricomycetidae</taxon>
        <taxon>Agaricales</taxon>
        <taxon>Agaricineae</taxon>
        <taxon>Agaricaceae</taxon>
        <taxon>Agaricus</taxon>
    </lineage>
</organism>
<evidence type="ECO:0000313" key="2">
    <source>
        <dbReference type="Proteomes" id="UP000629468"/>
    </source>
</evidence>
<protein>
    <submittedName>
        <fullName evidence="1">Uncharacterized protein</fullName>
    </submittedName>
</protein>